<dbReference type="InterPro" id="IPR004101">
    <property type="entry name" value="Mur_ligase_C"/>
</dbReference>
<dbReference type="Gene3D" id="3.40.1390.10">
    <property type="entry name" value="MurE/MurF, N-terminal domain"/>
    <property type="match status" value="1"/>
</dbReference>
<organism evidence="15 16">
    <name type="scientific">Lacticaseibacillus suilingensis</name>
    <dbReference type="NCBI Taxonomy" id="2799577"/>
    <lineage>
        <taxon>Bacteria</taxon>
        <taxon>Bacillati</taxon>
        <taxon>Bacillota</taxon>
        <taxon>Bacilli</taxon>
        <taxon>Lactobacillales</taxon>
        <taxon>Lactobacillaceae</taxon>
        <taxon>Lacticaseibacillus</taxon>
    </lineage>
</organism>
<dbReference type="RefSeq" id="WP_204118569.1">
    <property type="nucleotide sequence ID" value="NZ_BOLV01000006.1"/>
</dbReference>
<dbReference type="GO" id="GO:0047480">
    <property type="term" value="F:UDP-N-acetylmuramoyl-tripeptide-D-alanyl-D-alanine ligase activity"/>
    <property type="evidence" value="ECO:0007669"/>
    <property type="project" value="UniProtKB-EC"/>
</dbReference>
<evidence type="ECO:0000259" key="12">
    <source>
        <dbReference type="Pfam" id="PF01225"/>
    </source>
</evidence>
<dbReference type="Gene3D" id="3.40.1190.10">
    <property type="entry name" value="Mur-like, catalytic domain"/>
    <property type="match status" value="1"/>
</dbReference>
<evidence type="ECO:0000259" key="13">
    <source>
        <dbReference type="Pfam" id="PF02875"/>
    </source>
</evidence>
<dbReference type="Pfam" id="PF02875">
    <property type="entry name" value="Mur_ligase_C"/>
    <property type="match status" value="1"/>
</dbReference>
<dbReference type="InterPro" id="IPR013221">
    <property type="entry name" value="Mur_ligase_cen"/>
</dbReference>
<dbReference type="SUPFAM" id="SSF53623">
    <property type="entry name" value="MurD-like peptide ligases, catalytic domain"/>
    <property type="match status" value="1"/>
</dbReference>
<keyword evidence="4 10" id="KW-0547">Nucleotide-binding</keyword>
<keyword evidence="7 10" id="KW-0573">Peptidoglycan synthesis</keyword>
<feature type="domain" description="Mur ligase C-terminal" evidence="13">
    <location>
        <begin position="318"/>
        <end position="444"/>
    </location>
</feature>
<dbReference type="Gene3D" id="3.90.190.20">
    <property type="entry name" value="Mur ligase, C-terminal domain"/>
    <property type="match status" value="1"/>
</dbReference>
<keyword evidence="2 10" id="KW-0436">Ligase</keyword>
<comment type="caution">
    <text evidence="15">The sequence shown here is derived from an EMBL/GenBank/DDBJ whole genome shotgun (WGS) entry which is preliminary data.</text>
</comment>
<evidence type="ECO:0000256" key="5">
    <source>
        <dbReference type="ARBA" id="ARBA00022840"/>
    </source>
</evidence>
<keyword evidence="3 10" id="KW-0132">Cell division</keyword>
<dbReference type="InterPro" id="IPR036565">
    <property type="entry name" value="Mur-like_cat_sf"/>
</dbReference>
<keyword evidence="1 10" id="KW-0963">Cytoplasm</keyword>
<dbReference type="InterPro" id="IPR000713">
    <property type="entry name" value="Mur_ligase_N"/>
</dbReference>
<keyword evidence="16" id="KW-1185">Reference proteome</keyword>
<keyword evidence="6 10" id="KW-0133">Cell shape</keyword>
<evidence type="ECO:0000313" key="16">
    <source>
        <dbReference type="Proteomes" id="UP001597199"/>
    </source>
</evidence>
<evidence type="ECO:0000256" key="6">
    <source>
        <dbReference type="ARBA" id="ARBA00022960"/>
    </source>
</evidence>
<feature type="domain" description="Mur ligase central" evidence="14">
    <location>
        <begin position="110"/>
        <end position="294"/>
    </location>
</feature>
<evidence type="ECO:0000256" key="9">
    <source>
        <dbReference type="ARBA" id="ARBA00023316"/>
    </source>
</evidence>
<dbReference type="EC" id="6.3.2.10" evidence="10 11"/>
<evidence type="ECO:0000256" key="11">
    <source>
        <dbReference type="RuleBase" id="RU004136"/>
    </source>
</evidence>
<comment type="catalytic activity">
    <reaction evidence="10">
        <text>UDP-N-acetyl-alpha-D-muramoyl-L-alanyl-gamma-D-glutamyl-L-lysine + D-alanyl-D-alanine + ATP = UDP-N-acetyl-alpha-D-muramoyl-L-alanyl-gamma-D-glutamyl-L-lysyl-D-alanyl-D-alanine + ADP + phosphate + H(+)</text>
        <dbReference type="Rhea" id="RHEA:16085"/>
        <dbReference type="ChEBI" id="CHEBI:15378"/>
        <dbReference type="ChEBI" id="CHEBI:30616"/>
        <dbReference type="ChEBI" id="CHEBI:43474"/>
        <dbReference type="ChEBI" id="CHEBI:57822"/>
        <dbReference type="ChEBI" id="CHEBI:70758"/>
        <dbReference type="ChEBI" id="CHEBI:83903"/>
        <dbReference type="ChEBI" id="CHEBI:456216"/>
        <dbReference type="EC" id="6.3.2.10"/>
    </reaction>
</comment>
<comment type="pathway">
    <text evidence="10 11">Cell wall biogenesis; peptidoglycan biosynthesis.</text>
</comment>
<dbReference type="EMBL" id="JBHTOA010000015">
    <property type="protein sequence ID" value="MFD1398009.1"/>
    <property type="molecule type" value="Genomic_DNA"/>
</dbReference>
<evidence type="ECO:0000256" key="1">
    <source>
        <dbReference type="ARBA" id="ARBA00022490"/>
    </source>
</evidence>
<dbReference type="NCBIfam" id="TIGR01143">
    <property type="entry name" value="murF"/>
    <property type="match status" value="1"/>
</dbReference>
<dbReference type="PANTHER" id="PTHR43024:SF1">
    <property type="entry name" value="UDP-N-ACETYLMURAMOYL-TRIPEPTIDE--D-ALANYL-D-ALANINE LIGASE"/>
    <property type="match status" value="1"/>
</dbReference>
<name>A0ABW4BBX3_9LACO</name>
<keyword evidence="9 10" id="KW-0961">Cell wall biogenesis/degradation</keyword>
<evidence type="ECO:0000256" key="7">
    <source>
        <dbReference type="ARBA" id="ARBA00022984"/>
    </source>
</evidence>
<dbReference type="SUPFAM" id="SSF53244">
    <property type="entry name" value="MurD-like peptide ligases, peptide-binding domain"/>
    <property type="match status" value="1"/>
</dbReference>
<dbReference type="Pfam" id="PF01225">
    <property type="entry name" value="Mur_ligase"/>
    <property type="match status" value="1"/>
</dbReference>
<dbReference type="HAMAP" id="MF_02019">
    <property type="entry name" value="MurF"/>
    <property type="match status" value="1"/>
</dbReference>
<feature type="domain" description="Mur ligase N-terminal catalytic" evidence="12">
    <location>
        <begin position="26"/>
        <end position="97"/>
    </location>
</feature>
<dbReference type="Pfam" id="PF08245">
    <property type="entry name" value="Mur_ligase_M"/>
    <property type="match status" value="1"/>
</dbReference>
<protein>
    <recommendedName>
        <fullName evidence="10 11">UDP-N-acetylmuramoyl-tripeptide--D-alanyl-D-alanine ligase</fullName>
        <ecNumber evidence="10 11">6.3.2.10</ecNumber>
    </recommendedName>
    <alternativeName>
        <fullName evidence="10">D-alanyl-D-alanine-adding enzyme</fullName>
    </alternativeName>
</protein>
<sequence>MKMKLSEIARVVGAEYSVPDSLAPTVTGVAFDTRKLQPGDLFIPLQGERDGHTFISNAEAKGACATFVAADHAPFATRLPQLVVEDPLAALNTLARYYLLMKVNPKVVAITGSNGKTTTKDMTAAILATQYHVIKTQDNYNNEIGVPMTILAMDTNTEVLVVEMGMDRPGQLHELSNLVAPDVAVITMIGEAHIEFFKTRDKIADAKMEITDGLKEDGLFIYNGDEPLLRERAEQVSQEQKTFGLEPENMLYARDIEAGETRTEFSLSRWPDLRFSIPMMGEWNVANALAAILVGRRFHVKPEAIQSALRDFPVTKNRTQWVMGDAGESILSDVYNANPTAMKAVLGDFAKFPCQGRRIAVLGDMLELGEASAALHASVAEALDPDQIQEVYLYGDEIVSLKQALSEKYAPEHVHYFPKAEQRRLIVALQDTVMHDDLVMLKASHGLHLENVLQALIDGTSE</sequence>
<dbReference type="Proteomes" id="UP001597199">
    <property type="component" value="Unassembled WGS sequence"/>
</dbReference>
<dbReference type="PANTHER" id="PTHR43024">
    <property type="entry name" value="UDP-N-ACETYLMURAMOYL-TRIPEPTIDE--D-ALANYL-D-ALANINE LIGASE"/>
    <property type="match status" value="1"/>
</dbReference>
<dbReference type="SUPFAM" id="SSF63418">
    <property type="entry name" value="MurE/MurF N-terminal domain"/>
    <property type="match status" value="1"/>
</dbReference>
<dbReference type="InterPro" id="IPR035911">
    <property type="entry name" value="MurE/MurF_N"/>
</dbReference>
<dbReference type="InterPro" id="IPR051046">
    <property type="entry name" value="MurCDEF_CellWall_CoF430Synth"/>
</dbReference>
<evidence type="ECO:0000256" key="3">
    <source>
        <dbReference type="ARBA" id="ARBA00022618"/>
    </source>
</evidence>
<dbReference type="InterPro" id="IPR036615">
    <property type="entry name" value="Mur_ligase_C_dom_sf"/>
</dbReference>
<evidence type="ECO:0000259" key="14">
    <source>
        <dbReference type="Pfam" id="PF08245"/>
    </source>
</evidence>
<gene>
    <name evidence="10 15" type="primary">murF</name>
    <name evidence="15" type="ORF">ACFQ41_01650</name>
</gene>
<reference evidence="16" key="1">
    <citation type="journal article" date="2019" name="Int. J. Syst. Evol. Microbiol.">
        <title>The Global Catalogue of Microorganisms (GCM) 10K type strain sequencing project: providing services to taxonomists for standard genome sequencing and annotation.</title>
        <authorList>
            <consortium name="The Broad Institute Genomics Platform"/>
            <consortium name="The Broad Institute Genome Sequencing Center for Infectious Disease"/>
            <person name="Wu L."/>
            <person name="Ma J."/>
        </authorList>
    </citation>
    <scope>NUCLEOTIDE SEQUENCE [LARGE SCALE GENOMIC DNA]</scope>
    <source>
        <strain evidence="16">CCM 9110</strain>
    </source>
</reference>
<keyword evidence="8 10" id="KW-0131">Cell cycle</keyword>
<comment type="subcellular location">
    <subcellularLocation>
        <location evidence="10 11">Cytoplasm</location>
    </subcellularLocation>
</comment>
<accession>A0ABW4BBX3</accession>
<dbReference type="InterPro" id="IPR005863">
    <property type="entry name" value="UDP-N-AcMur_synth"/>
</dbReference>
<comment type="function">
    <text evidence="10 11">Involved in cell wall formation. Catalyzes the final step in the synthesis of UDP-N-acetylmuramoyl-pentapeptide, the precursor of murein.</text>
</comment>
<evidence type="ECO:0000256" key="8">
    <source>
        <dbReference type="ARBA" id="ARBA00023306"/>
    </source>
</evidence>
<proteinExistence type="inferred from homology"/>
<evidence type="ECO:0000256" key="10">
    <source>
        <dbReference type="HAMAP-Rule" id="MF_02019"/>
    </source>
</evidence>
<comment type="catalytic activity">
    <reaction evidence="11">
        <text>D-alanyl-D-alanine + UDP-N-acetyl-alpha-D-muramoyl-L-alanyl-gamma-D-glutamyl-meso-2,6-diaminopimelate + ATP = UDP-N-acetyl-alpha-D-muramoyl-L-alanyl-gamma-D-glutamyl-meso-2,6-diaminopimeloyl-D-alanyl-D-alanine + ADP + phosphate + H(+)</text>
        <dbReference type="Rhea" id="RHEA:28374"/>
        <dbReference type="ChEBI" id="CHEBI:15378"/>
        <dbReference type="ChEBI" id="CHEBI:30616"/>
        <dbReference type="ChEBI" id="CHEBI:43474"/>
        <dbReference type="ChEBI" id="CHEBI:57822"/>
        <dbReference type="ChEBI" id="CHEBI:61386"/>
        <dbReference type="ChEBI" id="CHEBI:83905"/>
        <dbReference type="ChEBI" id="CHEBI:456216"/>
        <dbReference type="EC" id="6.3.2.10"/>
    </reaction>
</comment>
<comment type="similarity">
    <text evidence="10">Belongs to the MurCDEF family. MurF subfamily.</text>
</comment>
<feature type="binding site" evidence="10">
    <location>
        <begin position="112"/>
        <end position="118"/>
    </location>
    <ligand>
        <name>ATP</name>
        <dbReference type="ChEBI" id="CHEBI:30616"/>
    </ligand>
</feature>
<evidence type="ECO:0000313" key="15">
    <source>
        <dbReference type="EMBL" id="MFD1398009.1"/>
    </source>
</evidence>
<keyword evidence="5 10" id="KW-0067">ATP-binding</keyword>
<evidence type="ECO:0000256" key="2">
    <source>
        <dbReference type="ARBA" id="ARBA00022598"/>
    </source>
</evidence>
<evidence type="ECO:0000256" key="4">
    <source>
        <dbReference type="ARBA" id="ARBA00022741"/>
    </source>
</evidence>